<sequence>MVITENLGVRQEPELVELTLEFTTDVDVSRPSRAIQKTPLPVKVNRSSCGSVRQV</sequence>
<keyword evidence="2" id="KW-1185">Reference proteome</keyword>
<protein>
    <submittedName>
        <fullName evidence="1">Uncharacterized protein</fullName>
    </submittedName>
</protein>
<evidence type="ECO:0000313" key="1">
    <source>
        <dbReference type="EMBL" id="KAH3870459.1"/>
    </source>
</evidence>
<organism evidence="1 2">
    <name type="scientific">Dreissena polymorpha</name>
    <name type="common">Zebra mussel</name>
    <name type="synonym">Mytilus polymorpha</name>
    <dbReference type="NCBI Taxonomy" id="45954"/>
    <lineage>
        <taxon>Eukaryota</taxon>
        <taxon>Metazoa</taxon>
        <taxon>Spiralia</taxon>
        <taxon>Lophotrochozoa</taxon>
        <taxon>Mollusca</taxon>
        <taxon>Bivalvia</taxon>
        <taxon>Autobranchia</taxon>
        <taxon>Heteroconchia</taxon>
        <taxon>Euheterodonta</taxon>
        <taxon>Imparidentia</taxon>
        <taxon>Neoheterodontei</taxon>
        <taxon>Myida</taxon>
        <taxon>Dreissenoidea</taxon>
        <taxon>Dreissenidae</taxon>
        <taxon>Dreissena</taxon>
    </lineage>
</organism>
<comment type="caution">
    <text evidence="1">The sequence shown here is derived from an EMBL/GenBank/DDBJ whole genome shotgun (WGS) entry which is preliminary data.</text>
</comment>
<accession>A0A9D4M6Z8</accession>
<reference evidence="1" key="1">
    <citation type="journal article" date="2019" name="bioRxiv">
        <title>The Genome of the Zebra Mussel, Dreissena polymorpha: A Resource for Invasive Species Research.</title>
        <authorList>
            <person name="McCartney M.A."/>
            <person name="Auch B."/>
            <person name="Kono T."/>
            <person name="Mallez S."/>
            <person name="Zhang Y."/>
            <person name="Obille A."/>
            <person name="Becker A."/>
            <person name="Abrahante J.E."/>
            <person name="Garbe J."/>
            <person name="Badalamenti J.P."/>
            <person name="Herman A."/>
            <person name="Mangelson H."/>
            <person name="Liachko I."/>
            <person name="Sullivan S."/>
            <person name="Sone E.D."/>
            <person name="Koren S."/>
            <person name="Silverstein K.A.T."/>
            <person name="Beckman K.B."/>
            <person name="Gohl D.M."/>
        </authorList>
    </citation>
    <scope>NUCLEOTIDE SEQUENCE</scope>
    <source>
        <strain evidence="1">Duluth1</strain>
        <tissue evidence="1">Whole animal</tissue>
    </source>
</reference>
<dbReference type="Proteomes" id="UP000828390">
    <property type="component" value="Unassembled WGS sequence"/>
</dbReference>
<dbReference type="AlphaFoldDB" id="A0A9D4M6Z8"/>
<gene>
    <name evidence="1" type="ORF">DPMN_033647</name>
</gene>
<name>A0A9D4M6Z8_DREPO</name>
<evidence type="ECO:0000313" key="2">
    <source>
        <dbReference type="Proteomes" id="UP000828390"/>
    </source>
</evidence>
<dbReference type="EMBL" id="JAIWYP010000002">
    <property type="protein sequence ID" value="KAH3870459.1"/>
    <property type="molecule type" value="Genomic_DNA"/>
</dbReference>
<reference evidence="1" key="2">
    <citation type="submission" date="2020-11" db="EMBL/GenBank/DDBJ databases">
        <authorList>
            <person name="McCartney M.A."/>
            <person name="Auch B."/>
            <person name="Kono T."/>
            <person name="Mallez S."/>
            <person name="Becker A."/>
            <person name="Gohl D.M."/>
            <person name="Silverstein K.A.T."/>
            <person name="Koren S."/>
            <person name="Bechman K.B."/>
            <person name="Herman A."/>
            <person name="Abrahante J.E."/>
            <person name="Garbe J."/>
        </authorList>
    </citation>
    <scope>NUCLEOTIDE SEQUENCE</scope>
    <source>
        <strain evidence="1">Duluth1</strain>
        <tissue evidence="1">Whole animal</tissue>
    </source>
</reference>
<proteinExistence type="predicted"/>